<keyword evidence="2" id="KW-1185">Reference proteome</keyword>
<dbReference type="Proteomes" id="UP001225378">
    <property type="component" value="Plasmid unnamed1"/>
</dbReference>
<sequence>MAFGLCELGMGCLELGNASNAQGFSPGNQGTRSAYRQFVYLCRASFNAAGGKKNPIRCIWPKDDEQE</sequence>
<organism evidence="1 2">
    <name type="scientific">Methylomarinum roseum</name>
    <dbReference type="NCBI Taxonomy" id="3067653"/>
    <lineage>
        <taxon>Bacteria</taxon>
        <taxon>Pseudomonadati</taxon>
        <taxon>Pseudomonadota</taxon>
        <taxon>Gammaproteobacteria</taxon>
        <taxon>Methylococcales</taxon>
        <taxon>Methylococcaceae</taxon>
        <taxon>Methylomarinum</taxon>
    </lineage>
</organism>
<keyword evidence="1" id="KW-0614">Plasmid</keyword>
<reference evidence="1 2" key="1">
    <citation type="journal article" date="2024" name="Microbiology">
        <title>Methylomarinum rosea sp. nov., a novel halophilic methanotrophic bacterium from the hypersaline Lake Elton.</title>
        <authorList>
            <person name="Suleimanov R.Z."/>
            <person name="Oshkin I.Y."/>
            <person name="Danilova O.V."/>
            <person name="Suzina N.E."/>
            <person name="Dedysh S.N."/>
        </authorList>
    </citation>
    <scope>NUCLEOTIDE SEQUENCE [LARGE SCALE GENOMIC DNA]</scope>
    <source>
        <strain evidence="1 2">Ch1-1</strain>
        <plasmid evidence="2">unnamed1</plasmid>
    </source>
</reference>
<dbReference type="EMBL" id="CP157742">
    <property type="protein sequence ID" value="XBS18783.1"/>
    <property type="molecule type" value="Genomic_DNA"/>
</dbReference>
<name>A0AAU7NPA0_9GAMM</name>
<protein>
    <submittedName>
        <fullName evidence="1">Uncharacterized protein</fullName>
    </submittedName>
</protein>
<evidence type="ECO:0000313" key="2">
    <source>
        <dbReference type="Proteomes" id="UP001225378"/>
    </source>
</evidence>
<dbReference type="KEGG" id="mech:Q9L42_000090"/>
<evidence type="ECO:0000313" key="1">
    <source>
        <dbReference type="EMBL" id="XBS18783.1"/>
    </source>
</evidence>
<gene>
    <name evidence="1" type="ORF">Q9L42_000090</name>
</gene>
<proteinExistence type="predicted"/>
<geneLocation type="plasmid" evidence="1 2">
    <name>unnamed1</name>
</geneLocation>
<dbReference type="AlphaFoldDB" id="A0AAU7NPA0"/>
<accession>A0AAU7NPA0</accession>
<dbReference type="RefSeq" id="WP_349431018.1">
    <property type="nucleotide sequence ID" value="NZ_CP157742.1"/>
</dbReference>